<dbReference type="Proteomes" id="UP000251647">
    <property type="component" value="Unassembled WGS sequence"/>
</dbReference>
<dbReference type="EMBL" id="UATL01000005">
    <property type="protein sequence ID" value="SPY43870.1"/>
    <property type="molecule type" value="Genomic_DNA"/>
</dbReference>
<evidence type="ECO:0000313" key="2">
    <source>
        <dbReference type="Proteomes" id="UP000251647"/>
    </source>
</evidence>
<dbReference type="PANTHER" id="PTHR43628:SF1">
    <property type="entry name" value="CHITIN SYNTHASE REGULATORY FACTOR 2-RELATED"/>
    <property type="match status" value="1"/>
</dbReference>
<dbReference type="SMART" id="SM00671">
    <property type="entry name" value="SEL1"/>
    <property type="match status" value="7"/>
</dbReference>
<dbReference type="InterPro" id="IPR011990">
    <property type="entry name" value="TPR-like_helical_dom_sf"/>
</dbReference>
<dbReference type="Pfam" id="PF08238">
    <property type="entry name" value="Sel1"/>
    <property type="match status" value="7"/>
</dbReference>
<dbReference type="InterPro" id="IPR006597">
    <property type="entry name" value="Sel1-like"/>
</dbReference>
<dbReference type="OrthoDB" id="5829954at2"/>
<keyword evidence="1" id="KW-0378">Hydrolase</keyword>
<dbReference type="GO" id="GO:0008800">
    <property type="term" value="F:beta-lactamase activity"/>
    <property type="evidence" value="ECO:0007669"/>
    <property type="project" value="UniProtKB-EC"/>
</dbReference>
<reference evidence="1 2" key="1">
    <citation type="submission" date="2018-06" db="EMBL/GenBank/DDBJ databases">
        <authorList>
            <consortium name="Pathogen Informatics"/>
            <person name="Doyle S."/>
        </authorList>
    </citation>
    <scope>NUCLEOTIDE SEQUENCE [LARGE SCALE GENOMIC DNA]</scope>
    <source>
        <strain evidence="1 2">NCTC11647</strain>
    </source>
</reference>
<dbReference type="RefSeq" id="WP_005305349.1">
    <property type="nucleotide sequence ID" value="NZ_CP018298.1"/>
</dbReference>
<evidence type="ECO:0000313" key="1">
    <source>
        <dbReference type="EMBL" id="SPY43870.1"/>
    </source>
</evidence>
<organism evidence="1 2">
    <name type="scientific">Photobacterium damselae</name>
    <dbReference type="NCBI Taxonomy" id="38293"/>
    <lineage>
        <taxon>Bacteria</taxon>
        <taxon>Pseudomonadati</taxon>
        <taxon>Pseudomonadota</taxon>
        <taxon>Gammaproteobacteria</taxon>
        <taxon>Vibrionales</taxon>
        <taxon>Vibrionaceae</taxon>
        <taxon>Photobacterium</taxon>
    </lineage>
</organism>
<dbReference type="AlphaFoldDB" id="A0A2T3QHU8"/>
<accession>A0A2T3QHU8</accession>
<sequence length="333" mass="37997">MNYRRTLLSIGITLFLSTPAFAYDLSYEEYTSEDLAVVKKAETSTDAEVIYNAANILMSESMMQENIEQGIKYLNQLAENNHPKATLTLADYYYEEEDYTKALKLYHQLESSQDPYVLYSLGIMYFDGEGTAQDYEKGNEYYLAAAKLGYSDAMYQLAFSYNDGQGVKQDFTEAAKWFQKSADQGDASAMYNLGIAYLNGEGVKKDCARAIQFFEKAIETDEHARSYAKLGDIYYYTDYKAQCGFKKTDYKKSLAYFTQGAMRGNEYSQYMVGYSYRNGHGTYSNFKTALAWYNIAEDNGYDASSEIKDVKQYMSADDIAKAAQLQQEIYDKI</sequence>
<gene>
    <name evidence="1" type="primary">hcpC_1</name>
    <name evidence="1" type="ORF">NCTC11647_02803</name>
</gene>
<dbReference type="Gene3D" id="1.25.40.10">
    <property type="entry name" value="Tetratricopeptide repeat domain"/>
    <property type="match status" value="2"/>
</dbReference>
<dbReference type="SUPFAM" id="SSF81901">
    <property type="entry name" value="HCP-like"/>
    <property type="match status" value="2"/>
</dbReference>
<name>A0A2T3QHU8_PHODM</name>
<dbReference type="InterPro" id="IPR052945">
    <property type="entry name" value="Mitotic_Regulator"/>
</dbReference>
<dbReference type="PANTHER" id="PTHR43628">
    <property type="entry name" value="ACTIVATOR OF C KINASE PROTEIN 1-RELATED"/>
    <property type="match status" value="1"/>
</dbReference>
<protein>
    <submittedName>
        <fullName evidence="1">Beta-lactamase hcpC</fullName>
        <ecNumber evidence="1">3.5.2.6</ecNumber>
    </submittedName>
</protein>
<proteinExistence type="predicted"/>
<dbReference type="EC" id="3.5.2.6" evidence="1"/>